<name>A0ABV7WTL3_9GAMM</name>
<proteinExistence type="predicted"/>
<comment type="caution">
    <text evidence="3">The sequence shown here is derived from an EMBL/GenBank/DDBJ whole genome shotgun (WGS) entry which is preliminary data.</text>
</comment>
<organism evidence="3 4">
    <name type="scientific">Reinekea marina</name>
    <dbReference type="NCBI Taxonomy" id="1310421"/>
    <lineage>
        <taxon>Bacteria</taxon>
        <taxon>Pseudomonadati</taxon>
        <taxon>Pseudomonadota</taxon>
        <taxon>Gammaproteobacteria</taxon>
        <taxon>Oceanospirillales</taxon>
        <taxon>Saccharospirillaceae</taxon>
        <taxon>Reinekea</taxon>
    </lineage>
</organism>
<dbReference type="RefSeq" id="WP_290281257.1">
    <property type="nucleotide sequence ID" value="NZ_JAUFQI010000001.1"/>
</dbReference>
<dbReference type="NCBIfam" id="NF038133">
    <property type="entry name" value="choice_anch_L"/>
    <property type="match status" value="1"/>
</dbReference>
<evidence type="ECO:0000313" key="3">
    <source>
        <dbReference type="EMBL" id="MFC3702407.1"/>
    </source>
</evidence>
<reference evidence="4" key="1">
    <citation type="journal article" date="2019" name="Int. J. Syst. Evol. Microbiol.">
        <title>The Global Catalogue of Microorganisms (GCM) 10K type strain sequencing project: providing services to taxonomists for standard genome sequencing and annotation.</title>
        <authorList>
            <consortium name="The Broad Institute Genomics Platform"/>
            <consortium name="The Broad Institute Genome Sequencing Center for Infectious Disease"/>
            <person name="Wu L."/>
            <person name="Ma J."/>
        </authorList>
    </citation>
    <scope>NUCLEOTIDE SEQUENCE [LARGE SCALE GENOMIC DNA]</scope>
    <source>
        <strain evidence="4">CECT 8288</strain>
    </source>
</reference>
<dbReference type="InterPro" id="IPR049804">
    <property type="entry name" value="Choice_anch_L"/>
</dbReference>
<dbReference type="Proteomes" id="UP001595710">
    <property type="component" value="Unassembled WGS sequence"/>
</dbReference>
<gene>
    <name evidence="3" type="ORF">ACFOND_12210</name>
</gene>
<dbReference type="PANTHER" id="PTHR10199">
    <property type="entry name" value="THROMBOSPONDIN"/>
    <property type="match status" value="1"/>
</dbReference>
<dbReference type="Gene3D" id="4.10.1080.10">
    <property type="entry name" value="TSP type-3 repeat"/>
    <property type="match status" value="2"/>
</dbReference>
<keyword evidence="2" id="KW-0812">Transmembrane</keyword>
<dbReference type="SUPFAM" id="SSF103647">
    <property type="entry name" value="TSP type-3 repeat"/>
    <property type="match status" value="3"/>
</dbReference>
<feature type="region of interest" description="Disordered" evidence="1">
    <location>
        <begin position="404"/>
        <end position="437"/>
    </location>
</feature>
<dbReference type="EMBL" id="JBHRYN010000012">
    <property type="protein sequence ID" value="MFC3702407.1"/>
    <property type="molecule type" value="Genomic_DNA"/>
</dbReference>
<keyword evidence="4" id="KW-1185">Reference proteome</keyword>
<dbReference type="PANTHER" id="PTHR10199:SF119">
    <property type="entry name" value="RE20510P"/>
    <property type="match status" value="1"/>
</dbReference>
<evidence type="ECO:0000256" key="1">
    <source>
        <dbReference type="SAM" id="MobiDB-lite"/>
    </source>
</evidence>
<feature type="transmembrane region" description="Helical" evidence="2">
    <location>
        <begin position="624"/>
        <end position="647"/>
    </location>
</feature>
<accession>A0ABV7WTL3</accession>
<keyword evidence="2" id="KW-1133">Transmembrane helix</keyword>
<feature type="compositionally biased region" description="Acidic residues" evidence="1">
    <location>
        <begin position="408"/>
        <end position="419"/>
    </location>
</feature>
<dbReference type="InterPro" id="IPR028974">
    <property type="entry name" value="TSP_type-3_rpt"/>
</dbReference>
<keyword evidence="2" id="KW-0472">Membrane</keyword>
<feature type="region of interest" description="Disordered" evidence="1">
    <location>
        <begin position="355"/>
        <end position="379"/>
    </location>
</feature>
<protein>
    <submittedName>
        <fullName evidence="3">Choice-of-anchor L domain-containing protein</fullName>
    </submittedName>
</protein>
<evidence type="ECO:0000313" key="4">
    <source>
        <dbReference type="Proteomes" id="UP001595710"/>
    </source>
</evidence>
<evidence type="ECO:0000256" key="2">
    <source>
        <dbReference type="SAM" id="Phobius"/>
    </source>
</evidence>
<sequence>MDELRPSLSMRLVGYIGLLMFFLAPLGYSETVVSKNGSTVTNQDIVDSLVGSEISIDNYQLLGKNVQFGLFSDYQFLFGDQFDRGLVLSTGKVTDVIAVKNTSDKVSTIFDKAKKNDIDLGSNILDPAKLSISFKPKYDYLVIDFIFGSEEYNEYVHAKFNDSFVILVNGENCAKTPDNKIFSIDTVNDRANYPPVYGEAGPSSNPELYLNNDPGHSYNSETGAKEESKAPYATQMDGFTRKIRCVAEVTPNTTNQIVIGIMDKGDAQYDSWAFIRANSLSSTVYLSQFDADHDGIADYIEGTVDSDSDGIPDYLDTDSDNDGIPDTLEDFDSPKLLGFDHDNDGIVDALDVDKTNGVDQNQNGIDDLLEPTDTDKDGVPDHLDLDSDNDGILDSIESGHLPVLSGLDTDEDGLDDAIDVDQTGGLDENNDGVDDGFSLADSDKDGMPDMFDLDSDNDGIPDSVEFQGNTKIDADLDGVIDVFVDLNKDGVADSIPLAAKPVNTDKQGVPDYLDLDSDNDGLTDLHESLPIGMLLEALDADENGQINSTIDRDHDGLLDVVDSRIEGGEAGVSVYLIDIDNDGLPAYRDVDTDGDGFSDDVENGDFNNDGINDRLQKMPALKTAVSGVGIGSFGAEYFLLIPLLMLFRKKVAG</sequence>